<organism evidence="1 2">
    <name type="scientific">Panagrolaimus davidi</name>
    <dbReference type="NCBI Taxonomy" id="227884"/>
    <lineage>
        <taxon>Eukaryota</taxon>
        <taxon>Metazoa</taxon>
        <taxon>Ecdysozoa</taxon>
        <taxon>Nematoda</taxon>
        <taxon>Chromadorea</taxon>
        <taxon>Rhabditida</taxon>
        <taxon>Tylenchina</taxon>
        <taxon>Panagrolaimomorpha</taxon>
        <taxon>Panagrolaimoidea</taxon>
        <taxon>Panagrolaimidae</taxon>
        <taxon>Panagrolaimus</taxon>
    </lineage>
</organism>
<accession>A0A914QJG3</accession>
<dbReference type="Proteomes" id="UP000887578">
    <property type="component" value="Unplaced"/>
</dbReference>
<name>A0A914QJG3_9BILA</name>
<dbReference type="AlphaFoldDB" id="A0A914QJG3"/>
<proteinExistence type="predicted"/>
<keyword evidence="1" id="KW-1185">Reference proteome</keyword>
<evidence type="ECO:0000313" key="1">
    <source>
        <dbReference type="Proteomes" id="UP000887578"/>
    </source>
</evidence>
<protein>
    <submittedName>
        <fullName evidence="2">Uncharacterized protein</fullName>
    </submittedName>
</protein>
<reference evidence="2" key="1">
    <citation type="submission" date="2022-11" db="UniProtKB">
        <authorList>
            <consortium name="WormBaseParasite"/>
        </authorList>
    </citation>
    <scope>IDENTIFICATION</scope>
</reference>
<evidence type="ECO:0000313" key="2">
    <source>
        <dbReference type="WBParaSite" id="PDA_v2.g29749.t1"/>
    </source>
</evidence>
<sequence length="189" mass="22108">MTRTFRDSFNLDSVNVLDSGNNNLLLFCCKTTSLTYGGPLPLPVLDRFITKNLQLSTPLFSLKKLIFGPQYLFTQHFNNYGKLQDLMKYFPELEYVKFNNEFHFDVDRLIQSYTQIINGAIKIPAKVVVEFYKRFNTTYLPTFDSYKGDYIDNTFEYDEKVSDFFCFRKNVQMAGSDATTVFEVLFPKK</sequence>
<dbReference type="WBParaSite" id="PDA_v2.g29749.t1">
    <property type="protein sequence ID" value="PDA_v2.g29749.t1"/>
    <property type="gene ID" value="PDA_v2.g29749"/>
</dbReference>